<keyword evidence="2" id="KW-1185">Reference proteome</keyword>
<name>A0ACB9DDH3_9ASTR</name>
<proteinExistence type="predicted"/>
<dbReference type="Proteomes" id="UP001056120">
    <property type="component" value="Linkage Group LG19"/>
</dbReference>
<reference evidence="1 2" key="2">
    <citation type="journal article" date="2022" name="Mol. Ecol. Resour.">
        <title>The genomes of chicory, endive, great burdock and yacon provide insights into Asteraceae paleo-polyploidization history and plant inulin production.</title>
        <authorList>
            <person name="Fan W."/>
            <person name="Wang S."/>
            <person name="Wang H."/>
            <person name="Wang A."/>
            <person name="Jiang F."/>
            <person name="Liu H."/>
            <person name="Zhao H."/>
            <person name="Xu D."/>
            <person name="Zhang Y."/>
        </authorList>
    </citation>
    <scope>NUCLEOTIDE SEQUENCE [LARGE SCALE GENOMIC DNA]</scope>
    <source>
        <strain evidence="2">cv. Yunnan</strain>
        <tissue evidence="1">Leaves</tissue>
    </source>
</reference>
<protein>
    <submittedName>
        <fullName evidence="1">Uncharacterized protein</fullName>
    </submittedName>
</protein>
<comment type="caution">
    <text evidence="1">The sequence shown here is derived from an EMBL/GenBank/DDBJ whole genome shotgun (WGS) entry which is preliminary data.</text>
</comment>
<reference evidence="2" key="1">
    <citation type="journal article" date="2022" name="Mol. Ecol. Resour.">
        <title>The genomes of chicory, endive, great burdock and yacon provide insights into Asteraceae palaeo-polyploidization history and plant inulin production.</title>
        <authorList>
            <person name="Fan W."/>
            <person name="Wang S."/>
            <person name="Wang H."/>
            <person name="Wang A."/>
            <person name="Jiang F."/>
            <person name="Liu H."/>
            <person name="Zhao H."/>
            <person name="Xu D."/>
            <person name="Zhang Y."/>
        </authorList>
    </citation>
    <scope>NUCLEOTIDE SEQUENCE [LARGE SCALE GENOMIC DNA]</scope>
    <source>
        <strain evidence="2">cv. Yunnan</strain>
    </source>
</reference>
<gene>
    <name evidence="1" type="ORF">L1987_57688</name>
</gene>
<organism evidence="1 2">
    <name type="scientific">Smallanthus sonchifolius</name>
    <dbReference type="NCBI Taxonomy" id="185202"/>
    <lineage>
        <taxon>Eukaryota</taxon>
        <taxon>Viridiplantae</taxon>
        <taxon>Streptophyta</taxon>
        <taxon>Embryophyta</taxon>
        <taxon>Tracheophyta</taxon>
        <taxon>Spermatophyta</taxon>
        <taxon>Magnoliopsida</taxon>
        <taxon>eudicotyledons</taxon>
        <taxon>Gunneridae</taxon>
        <taxon>Pentapetalae</taxon>
        <taxon>asterids</taxon>
        <taxon>campanulids</taxon>
        <taxon>Asterales</taxon>
        <taxon>Asteraceae</taxon>
        <taxon>Asteroideae</taxon>
        <taxon>Heliantheae alliance</taxon>
        <taxon>Millerieae</taxon>
        <taxon>Smallanthus</taxon>
    </lineage>
</organism>
<evidence type="ECO:0000313" key="1">
    <source>
        <dbReference type="EMBL" id="KAI3744602.1"/>
    </source>
</evidence>
<evidence type="ECO:0000313" key="2">
    <source>
        <dbReference type="Proteomes" id="UP001056120"/>
    </source>
</evidence>
<sequence>MSSNVRKHSCDEVDVHMSWKKPKLSKSQKLVSKVNMDGVDHDDARLNTNGKKRAMEVKILAGEVDMQWRWAIKLREWSWRWDREDDGGGGGGLADTIVNEE</sequence>
<dbReference type="EMBL" id="CM042036">
    <property type="protein sequence ID" value="KAI3744602.1"/>
    <property type="molecule type" value="Genomic_DNA"/>
</dbReference>
<accession>A0ACB9DDH3</accession>